<evidence type="ECO:0000259" key="4">
    <source>
        <dbReference type="PROSITE" id="PS50110"/>
    </source>
</evidence>
<dbReference type="SUPFAM" id="SSF52172">
    <property type="entry name" value="CheY-like"/>
    <property type="match status" value="1"/>
</dbReference>
<keyword evidence="6" id="KW-1185">Reference proteome</keyword>
<dbReference type="CDD" id="cd17563">
    <property type="entry name" value="REC_RegA-like"/>
    <property type="match status" value="1"/>
</dbReference>
<dbReference type="InterPro" id="IPR011006">
    <property type="entry name" value="CheY-like_superfamily"/>
</dbReference>
<evidence type="ECO:0000256" key="2">
    <source>
        <dbReference type="ARBA" id="ARBA00023012"/>
    </source>
</evidence>
<keyword evidence="1 3" id="KW-0597">Phosphoprotein</keyword>
<evidence type="ECO:0000313" key="6">
    <source>
        <dbReference type="Proteomes" id="UP000316473"/>
    </source>
</evidence>
<keyword evidence="2" id="KW-0902">Two-component regulatory system</keyword>
<organism evidence="5 6">
    <name type="scientific">Nitrosomonas stercoris</name>
    <dbReference type="NCBI Taxonomy" id="1444684"/>
    <lineage>
        <taxon>Bacteria</taxon>
        <taxon>Pseudomonadati</taxon>
        <taxon>Pseudomonadota</taxon>
        <taxon>Betaproteobacteria</taxon>
        <taxon>Nitrosomonadales</taxon>
        <taxon>Nitrosomonadaceae</taxon>
        <taxon>Nitrosomonas</taxon>
    </lineage>
</organism>
<dbReference type="SMART" id="SM00448">
    <property type="entry name" value="REC"/>
    <property type="match status" value="1"/>
</dbReference>
<protein>
    <submittedName>
        <fullName evidence="5">Photosynthetic apparatus regulatory protein</fullName>
    </submittedName>
</protein>
<evidence type="ECO:0000256" key="3">
    <source>
        <dbReference type="PROSITE-ProRule" id="PRU00169"/>
    </source>
</evidence>
<evidence type="ECO:0000256" key="1">
    <source>
        <dbReference type="ARBA" id="ARBA00022553"/>
    </source>
</evidence>
<dbReference type="PANTHER" id="PTHR44591:SF14">
    <property type="entry name" value="PROTEIN PILG"/>
    <property type="match status" value="1"/>
</dbReference>
<dbReference type="Gene3D" id="3.40.50.2300">
    <property type="match status" value="1"/>
</dbReference>
<dbReference type="InterPro" id="IPR050595">
    <property type="entry name" value="Bact_response_regulator"/>
</dbReference>
<dbReference type="KEGG" id="nst:Nstercoris_02163"/>
<dbReference type="Pfam" id="PF02954">
    <property type="entry name" value="HTH_8"/>
    <property type="match status" value="1"/>
</dbReference>
<reference evidence="5 6" key="1">
    <citation type="submission" date="2019-06" db="EMBL/GenBank/DDBJ databases">
        <title>Nitrosomonas stercoris KYUHI-S whole genome shotgun sequence.</title>
        <authorList>
            <person name="Nakagawa T."/>
            <person name="Tsuchiya Y."/>
            <person name="Takahashi R."/>
        </authorList>
    </citation>
    <scope>NUCLEOTIDE SEQUENCE [LARGE SCALE GENOMIC DNA]</scope>
    <source>
        <strain evidence="5 6">KYUHI-S</strain>
    </source>
</reference>
<feature type="modified residue" description="4-aspartylphosphate" evidence="3">
    <location>
        <position position="58"/>
    </location>
</feature>
<evidence type="ECO:0000313" key="5">
    <source>
        <dbReference type="EMBL" id="BBL35886.1"/>
    </source>
</evidence>
<dbReference type="EMBL" id="AP019755">
    <property type="protein sequence ID" value="BBL35886.1"/>
    <property type="molecule type" value="Genomic_DNA"/>
</dbReference>
<dbReference type="Proteomes" id="UP000316473">
    <property type="component" value="Chromosome"/>
</dbReference>
<dbReference type="Gene3D" id="1.10.10.60">
    <property type="entry name" value="Homeodomain-like"/>
    <property type="match status" value="1"/>
</dbReference>
<sequence>MNVSIDHPSLLIVDDDKTFCDVLAKAMTKRGFEVTCTHDIHTTTKQAEALIPEYAVIDLKLGNESGLSLIEAIKKLDPGTRIVVLTGYASIATAVEAIKLGATHYLAKPVDADEIMLAFERTNGDVGTPINPHRLSVERMEWEYIHHILVENDNNISATAKALNMHRRTLQRKLSKRPAQI</sequence>
<dbReference type="AlphaFoldDB" id="A0A4Y1YNZ4"/>
<accession>A0A4Y1YNZ4</accession>
<name>A0A4Y1YNZ4_9PROT</name>
<dbReference type="PROSITE" id="PS50110">
    <property type="entry name" value="RESPONSE_REGULATORY"/>
    <property type="match status" value="1"/>
</dbReference>
<dbReference type="InterPro" id="IPR002197">
    <property type="entry name" value="HTH_Fis"/>
</dbReference>
<proteinExistence type="predicted"/>
<dbReference type="InterPro" id="IPR001789">
    <property type="entry name" value="Sig_transdc_resp-reg_receiver"/>
</dbReference>
<dbReference type="GO" id="GO:0043565">
    <property type="term" value="F:sequence-specific DNA binding"/>
    <property type="evidence" value="ECO:0007669"/>
    <property type="project" value="InterPro"/>
</dbReference>
<feature type="domain" description="Response regulatory" evidence="4">
    <location>
        <begin position="9"/>
        <end position="123"/>
    </location>
</feature>
<dbReference type="PANTHER" id="PTHR44591">
    <property type="entry name" value="STRESS RESPONSE REGULATOR PROTEIN 1"/>
    <property type="match status" value="1"/>
</dbReference>
<dbReference type="Pfam" id="PF00072">
    <property type="entry name" value="Response_reg"/>
    <property type="match status" value="1"/>
</dbReference>
<dbReference type="GO" id="GO:0000160">
    <property type="term" value="P:phosphorelay signal transduction system"/>
    <property type="evidence" value="ECO:0007669"/>
    <property type="project" value="UniProtKB-KW"/>
</dbReference>
<gene>
    <name evidence="5" type="ORF">Nstercoris_02163</name>
</gene>